<feature type="domain" description="C2H2-type" evidence="3">
    <location>
        <begin position="432"/>
        <end position="460"/>
    </location>
</feature>
<evidence type="ECO:0000313" key="5">
    <source>
        <dbReference type="Proteomes" id="UP000838878"/>
    </source>
</evidence>
<evidence type="ECO:0000259" key="3">
    <source>
        <dbReference type="PROSITE" id="PS50157"/>
    </source>
</evidence>
<feature type="region of interest" description="Disordered" evidence="2">
    <location>
        <begin position="65"/>
        <end position="98"/>
    </location>
</feature>
<feature type="compositionally biased region" description="Polar residues" evidence="2">
    <location>
        <begin position="1"/>
        <end position="10"/>
    </location>
</feature>
<organism evidence="4 5">
    <name type="scientific">Brenthis ino</name>
    <name type="common">lesser marbled fritillary</name>
    <dbReference type="NCBI Taxonomy" id="405034"/>
    <lineage>
        <taxon>Eukaryota</taxon>
        <taxon>Metazoa</taxon>
        <taxon>Ecdysozoa</taxon>
        <taxon>Arthropoda</taxon>
        <taxon>Hexapoda</taxon>
        <taxon>Insecta</taxon>
        <taxon>Pterygota</taxon>
        <taxon>Neoptera</taxon>
        <taxon>Endopterygota</taxon>
        <taxon>Lepidoptera</taxon>
        <taxon>Glossata</taxon>
        <taxon>Ditrysia</taxon>
        <taxon>Papilionoidea</taxon>
        <taxon>Nymphalidae</taxon>
        <taxon>Heliconiinae</taxon>
        <taxon>Argynnini</taxon>
        <taxon>Brenthis</taxon>
    </lineage>
</organism>
<feature type="compositionally biased region" description="Polar residues" evidence="2">
    <location>
        <begin position="385"/>
        <end position="404"/>
    </location>
</feature>
<dbReference type="AlphaFoldDB" id="A0A8J9V7M3"/>
<dbReference type="InterPro" id="IPR013087">
    <property type="entry name" value="Znf_C2H2_type"/>
</dbReference>
<feature type="region of interest" description="Disordered" evidence="2">
    <location>
        <begin position="118"/>
        <end position="137"/>
    </location>
</feature>
<proteinExistence type="predicted"/>
<evidence type="ECO:0000256" key="2">
    <source>
        <dbReference type="SAM" id="MobiDB-lite"/>
    </source>
</evidence>
<name>A0A8J9V7M3_9NEOP</name>
<evidence type="ECO:0000256" key="1">
    <source>
        <dbReference type="PROSITE-ProRule" id="PRU00042"/>
    </source>
</evidence>
<sequence>MCNKQPTLTSIPERDESDDDNVKWVPKKKHEVLKAKYKCLKKLFQIYDASVIGILPQAELTPNEEPKIHRRRRSRRTKTDACAGTSEVSSGDVSEREADRSIAETVIKDLNLVTSQKDQIKDDKSTQDSKEDLSVASEKSDYENIPIHYLSEGKRPTRFQIFLQRILGIKRDRTYGYTLPNNRIYPSSENNISNRYEKRRRRGLRLRRIRRPKKIHSEIDLGDMKTPVILSYVQSAQRNCLMDTTPRHCPIVGCKMISYGIINYNDHLNLCHFPDRKYICHYCHEGFSKEYDKTVHENEHLGITRISANITSMPSTARLSTKMEIDTQTDPELLKLDVPEEKLKKIVSFFDKISNPDQIIANGKKNRYSESNLQTLHRNTKTDTESQISSQFESNKSSDSGNKTYSSVALQRKCESKMTSSGSKDCSKTPSVRCQLCGEGFDYRRQLSLHMDLEHRTNEKFSKFHSCAGIVNHESDKTNSTVKSETEVSRTKSNDTLTYDPSTNIVYYTSTESINNTSSNSMGKIRSGFLYKWEPGTKIIRV</sequence>
<dbReference type="GO" id="GO:0008270">
    <property type="term" value="F:zinc ion binding"/>
    <property type="evidence" value="ECO:0007669"/>
    <property type="project" value="UniProtKB-KW"/>
</dbReference>
<dbReference type="OrthoDB" id="6075923at2759"/>
<dbReference type="SMART" id="SM00355">
    <property type="entry name" value="ZnF_C2H2"/>
    <property type="match status" value="3"/>
</dbReference>
<dbReference type="PROSITE" id="PS00028">
    <property type="entry name" value="ZINC_FINGER_C2H2_1"/>
    <property type="match status" value="2"/>
</dbReference>
<protein>
    <recommendedName>
        <fullName evidence="3">C2H2-type domain-containing protein</fullName>
    </recommendedName>
</protein>
<dbReference type="PROSITE" id="PS50157">
    <property type="entry name" value="ZINC_FINGER_C2H2_2"/>
    <property type="match status" value="1"/>
</dbReference>
<reference evidence="4" key="1">
    <citation type="submission" date="2021-12" db="EMBL/GenBank/DDBJ databases">
        <authorList>
            <person name="Martin H S."/>
        </authorList>
    </citation>
    <scope>NUCLEOTIDE SEQUENCE</scope>
</reference>
<evidence type="ECO:0000313" key="4">
    <source>
        <dbReference type="EMBL" id="CAH0716858.1"/>
    </source>
</evidence>
<feature type="non-terminal residue" evidence="4">
    <location>
        <position position="542"/>
    </location>
</feature>
<gene>
    <name evidence="4" type="ORF">BINO364_LOCUS3539</name>
</gene>
<dbReference type="Proteomes" id="UP000838878">
    <property type="component" value="Chromosome 11"/>
</dbReference>
<keyword evidence="1" id="KW-0479">Metal-binding</keyword>
<keyword evidence="1" id="KW-0862">Zinc</keyword>
<accession>A0A8J9V7M3</accession>
<dbReference type="EMBL" id="OV170231">
    <property type="protein sequence ID" value="CAH0716858.1"/>
    <property type="molecule type" value="Genomic_DNA"/>
</dbReference>
<feature type="region of interest" description="Disordered" evidence="2">
    <location>
        <begin position="1"/>
        <end position="20"/>
    </location>
</feature>
<feature type="region of interest" description="Disordered" evidence="2">
    <location>
        <begin position="364"/>
        <end position="404"/>
    </location>
</feature>
<keyword evidence="5" id="KW-1185">Reference proteome</keyword>
<keyword evidence="1" id="KW-0863">Zinc-finger</keyword>